<keyword evidence="2" id="KW-1185">Reference proteome</keyword>
<proteinExistence type="predicted"/>
<sequence>MLLRFIQISILTTVLFIAGCSGNGNQVLIEDSDLSMDNASISLLTIELDYLYDDFPDHSFGALRPKEKSVFERNLLNLLSASTATPVTGRLNGLTLLDHPFEVRNYNIEEGNLSILSPAEGTSLSDSQTQSRFTIILDQFYFTPFQVQLGGGSYAGHEGTMERRLRFDTNYLIWDNEKGDAIAWGKINSTATLSLQNQNRTYNNLILDAFNQIIRVSPFRPVFNV</sequence>
<reference evidence="1 2" key="1">
    <citation type="submission" date="2018-05" db="EMBL/GenBank/DDBJ databases">
        <title>Rhodohalobacter halophilus gen. nov., sp. nov., a moderately halophilic member of the family Balneolaceae.</title>
        <authorList>
            <person name="Liu Z.-W."/>
        </authorList>
    </citation>
    <scope>NUCLEOTIDE SEQUENCE [LARGE SCALE GENOMIC DNA]</scope>
    <source>
        <strain evidence="1 2">8A47</strain>
    </source>
</reference>
<name>A0A316TNL6_9BACT</name>
<dbReference type="EMBL" id="QGGB01000010">
    <property type="protein sequence ID" value="PWN05241.1"/>
    <property type="molecule type" value="Genomic_DNA"/>
</dbReference>
<gene>
    <name evidence="1" type="ORF">DDZ15_14255</name>
</gene>
<evidence type="ECO:0000313" key="1">
    <source>
        <dbReference type="EMBL" id="PWN05241.1"/>
    </source>
</evidence>
<protein>
    <submittedName>
        <fullName evidence="1">Uncharacterized protein</fullName>
    </submittedName>
</protein>
<dbReference type="RefSeq" id="WP_109647799.1">
    <property type="nucleotide sequence ID" value="NZ_QGGB01000010.1"/>
</dbReference>
<dbReference type="Proteomes" id="UP000245533">
    <property type="component" value="Unassembled WGS sequence"/>
</dbReference>
<accession>A0A316TNL6</accession>
<organism evidence="1 2">
    <name type="scientific">Rhodohalobacter mucosus</name>
    <dbReference type="NCBI Taxonomy" id="2079485"/>
    <lineage>
        <taxon>Bacteria</taxon>
        <taxon>Pseudomonadati</taxon>
        <taxon>Balneolota</taxon>
        <taxon>Balneolia</taxon>
        <taxon>Balneolales</taxon>
        <taxon>Balneolaceae</taxon>
        <taxon>Rhodohalobacter</taxon>
    </lineage>
</organism>
<dbReference type="PROSITE" id="PS51257">
    <property type="entry name" value="PROKAR_LIPOPROTEIN"/>
    <property type="match status" value="1"/>
</dbReference>
<dbReference type="AlphaFoldDB" id="A0A316TNL6"/>
<comment type="caution">
    <text evidence="1">The sequence shown here is derived from an EMBL/GenBank/DDBJ whole genome shotgun (WGS) entry which is preliminary data.</text>
</comment>
<evidence type="ECO:0000313" key="2">
    <source>
        <dbReference type="Proteomes" id="UP000245533"/>
    </source>
</evidence>
<dbReference type="OrthoDB" id="1523240at2"/>